<dbReference type="PANTHER" id="PTHR13206:SF0">
    <property type="entry name" value="E3 UBIQUITIN-PROTEIN LIGASE FANCL"/>
    <property type="match status" value="1"/>
</dbReference>
<accession>A0A9N8L2F5</accession>
<dbReference type="Gene3D" id="3.10.110.20">
    <property type="entry name" value="RWD domain-like"/>
    <property type="match status" value="1"/>
</dbReference>
<dbReference type="InterPro" id="IPR026850">
    <property type="entry name" value="FANCL_C"/>
</dbReference>
<dbReference type="CDD" id="cd23832">
    <property type="entry name" value="DRWD-C_FANCL"/>
    <property type="match status" value="1"/>
</dbReference>
<proteinExistence type="predicted"/>
<reference evidence="3" key="1">
    <citation type="submission" date="2021-12" db="EMBL/GenBank/DDBJ databases">
        <authorList>
            <person name="King R."/>
        </authorList>
    </citation>
    <scope>NUCLEOTIDE SEQUENCE</scope>
</reference>
<dbReference type="GO" id="GO:0036297">
    <property type="term" value="P:interstrand cross-link repair"/>
    <property type="evidence" value="ECO:0007669"/>
    <property type="project" value="InterPro"/>
</dbReference>
<dbReference type="OrthoDB" id="10263265at2759"/>
<evidence type="ECO:0008006" key="5">
    <source>
        <dbReference type="Google" id="ProtNLM"/>
    </source>
</evidence>
<dbReference type="Pfam" id="PF11793">
    <property type="entry name" value="FANCL_C"/>
    <property type="match status" value="1"/>
</dbReference>
<sequence>MFVEELRFTITEKKPNDVFFLLESLNNLLQNSTDQLNAVTADLIDVEILQEIEAIANNGNTGVFFGKTLKDFKLIIEDEELRKHEIFIQYKCPKKLIILSANLPLSSMQNLEFGCLNEIIETFKQYVIELAKYFYELENIDQCCAIMEPQNASYKDEYRRIFLDDRTWLHIEVTPEGLGSNIHLVGQSEYWHNKLQSGLLNWDHDKNIVDNIMTIFDISEFPVPTSRVPEHLSMEADGTMVTSIVCGICLCADLPEIPGLPLPLCQNSSCGVYYHRSCLYEWLVACAGSRPPAFGVATGACPTCLQPITCSKTDS</sequence>
<organism evidence="3 4">
    <name type="scientific">Chrysodeixis includens</name>
    <name type="common">Soybean looper</name>
    <name type="synonym">Pseudoplusia includens</name>
    <dbReference type="NCBI Taxonomy" id="689277"/>
    <lineage>
        <taxon>Eukaryota</taxon>
        <taxon>Metazoa</taxon>
        <taxon>Ecdysozoa</taxon>
        <taxon>Arthropoda</taxon>
        <taxon>Hexapoda</taxon>
        <taxon>Insecta</taxon>
        <taxon>Pterygota</taxon>
        <taxon>Neoptera</taxon>
        <taxon>Endopterygota</taxon>
        <taxon>Lepidoptera</taxon>
        <taxon>Glossata</taxon>
        <taxon>Ditrysia</taxon>
        <taxon>Noctuoidea</taxon>
        <taxon>Noctuidae</taxon>
        <taxon>Plusiinae</taxon>
        <taxon>Chrysodeixis</taxon>
    </lineage>
</organism>
<name>A0A9N8L2F5_CHRIL</name>
<dbReference type="Pfam" id="PF18891">
    <property type="entry name" value="FANCL_d3"/>
    <property type="match status" value="1"/>
</dbReference>
<protein>
    <recommendedName>
        <fullName evidence="5">RING-type domain-containing protein</fullName>
    </recommendedName>
</protein>
<dbReference type="PANTHER" id="PTHR13206">
    <property type="entry name" value="UBIQUITIN LIGASE PROTEIN PHF9 FANCONI ANEMIA GROUP L PROTEIN"/>
    <property type="match status" value="1"/>
</dbReference>
<dbReference type="InterPro" id="IPR043003">
    <property type="entry name" value="FANCL_d3_sf"/>
</dbReference>
<dbReference type="Gene3D" id="3.30.40.10">
    <property type="entry name" value="Zinc/RING finger domain, C3HC4 (zinc finger)"/>
    <property type="match status" value="1"/>
</dbReference>
<dbReference type="GO" id="GO:0061630">
    <property type="term" value="F:ubiquitin protein ligase activity"/>
    <property type="evidence" value="ECO:0007669"/>
    <property type="project" value="TreeGrafter"/>
</dbReference>
<feature type="domain" description="FANCL C-terminal" evidence="1">
    <location>
        <begin position="243"/>
        <end position="312"/>
    </location>
</feature>
<dbReference type="GO" id="GO:0006513">
    <property type="term" value="P:protein monoubiquitination"/>
    <property type="evidence" value="ECO:0007669"/>
    <property type="project" value="TreeGrafter"/>
</dbReference>
<evidence type="ECO:0000259" key="2">
    <source>
        <dbReference type="Pfam" id="PF18891"/>
    </source>
</evidence>
<dbReference type="EMBL" id="LR824016">
    <property type="protein sequence ID" value="CAD0200796.1"/>
    <property type="molecule type" value="Genomic_DNA"/>
</dbReference>
<dbReference type="InterPro" id="IPR026848">
    <property type="entry name" value="Fancl"/>
</dbReference>
<dbReference type="AlphaFoldDB" id="A0A9N8L2F5"/>
<dbReference type="InterPro" id="IPR013083">
    <property type="entry name" value="Znf_RING/FYVE/PHD"/>
</dbReference>
<evidence type="ECO:0000313" key="3">
    <source>
        <dbReference type="EMBL" id="CAD0200796.1"/>
    </source>
</evidence>
<evidence type="ECO:0000259" key="1">
    <source>
        <dbReference type="Pfam" id="PF11793"/>
    </source>
</evidence>
<dbReference type="Proteomes" id="UP001154114">
    <property type="component" value="Chromosome 13"/>
</dbReference>
<dbReference type="SUPFAM" id="SSF57850">
    <property type="entry name" value="RING/U-box"/>
    <property type="match status" value="1"/>
</dbReference>
<keyword evidence="4" id="KW-1185">Reference proteome</keyword>
<gene>
    <name evidence="3" type="ORF">CINC_LOCUS2477</name>
</gene>
<dbReference type="GO" id="GO:0043240">
    <property type="term" value="C:Fanconi anaemia nuclear complex"/>
    <property type="evidence" value="ECO:0007669"/>
    <property type="project" value="InterPro"/>
</dbReference>
<dbReference type="InterPro" id="IPR044037">
    <property type="entry name" value="FANCL_d3"/>
</dbReference>
<feature type="domain" description="FANCL UBC-like" evidence="2">
    <location>
        <begin position="134"/>
        <end position="224"/>
    </location>
</feature>
<evidence type="ECO:0000313" key="4">
    <source>
        <dbReference type="Proteomes" id="UP001154114"/>
    </source>
</evidence>
<dbReference type="SMART" id="SM01197">
    <property type="entry name" value="FANCL_C"/>
    <property type="match status" value="1"/>
</dbReference>